<evidence type="ECO:0000256" key="1">
    <source>
        <dbReference type="ARBA" id="ARBA00010857"/>
    </source>
</evidence>
<protein>
    <recommendedName>
        <fullName evidence="2">Transcription initiation factor IIB</fullName>
    </recommendedName>
</protein>
<dbReference type="InterPro" id="IPR036915">
    <property type="entry name" value="Cyclin-like_sf"/>
</dbReference>
<dbReference type="InterPro" id="IPR000812">
    <property type="entry name" value="TFIIB"/>
</dbReference>
<dbReference type="AlphaFoldDB" id="A0ABD5YSP0"/>
<evidence type="ECO:0000256" key="4">
    <source>
        <dbReference type="ARBA" id="ARBA00023015"/>
    </source>
</evidence>
<organism evidence="7 8">
    <name type="scientific">Halocatena marina</name>
    <dbReference type="NCBI Taxonomy" id="2934937"/>
    <lineage>
        <taxon>Archaea</taxon>
        <taxon>Methanobacteriati</taxon>
        <taxon>Methanobacteriota</taxon>
        <taxon>Stenosarchaea group</taxon>
        <taxon>Halobacteria</taxon>
        <taxon>Halobacteriales</taxon>
        <taxon>Natronomonadaceae</taxon>
        <taxon>Halocatena</taxon>
    </lineage>
</organism>
<comment type="similarity">
    <text evidence="1">Belongs to the TFIIB family.</text>
</comment>
<accession>A0ABD5YSP0</accession>
<dbReference type="EMBL" id="JBHTAX010000001">
    <property type="protein sequence ID" value="MFC7191932.1"/>
    <property type="molecule type" value="Genomic_DNA"/>
</dbReference>
<keyword evidence="3" id="KW-0677">Repeat</keyword>
<evidence type="ECO:0000259" key="6">
    <source>
        <dbReference type="SMART" id="SM00385"/>
    </source>
</evidence>
<dbReference type="SMART" id="SM00385">
    <property type="entry name" value="CYCLIN"/>
    <property type="match status" value="1"/>
</dbReference>
<keyword evidence="5" id="KW-0804">Transcription</keyword>
<reference evidence="7 8" key="1">
    <citation type="journal article" date="2019" name="Int. J. Syst. Evol. Microbiol.">
        <title>The Global Catalogue of Microorganisms (GCM) 10K type strain sequencing project: providing services to taxonomists for standard genome sequencing and annotation.</title>
        <authorList>
            <consortium name="The Broad Institute Genomics Platform"/>
            <consortium name="The Broad Institute Genome Sequencing Center for Infectious Disease"/>
            <person name="Wu L."/>
            <person name="Ma J."/>
        </authorList>
    </citation>
    <scope>NUCLEOTIDE SEQUENCE [LARGE SCALE GENOMIC DNA]</scope>
    <source>
        <strain evidence="7 8">RDMS1</strain>
    </source>
</reference>
<dbReference type="Gene3D" id="1.10.472.10">
    <property type="entry name" value="Cyclin-like"/>
    <property type="match status" value="1"/>
</dbReference>
<dbReference type="Pfam" id="PF00382">
    <property type="entry name" value="TFIIB"/>
    <property type="match status" value="1"/>
</dbReference>
<evidence type="ECO:0000313" key="8">
    <source>
        <dbReference type="Proteomes" id="UP001596417"/>
    </source>
</evidence>
<dbReference type="InterPro" id="IPR013150">
    <property type="entry name" value="TFIIB_cyclin"/>
</dbReference>
<dbReference type="InterPro" id="IPR023486">
    <property type="entry name" value="TFIIB_CS"/>
</dbReference>
<dbReference type="RefSeq" id="WP_264822430.1">
    <property type="nucleotide sequence ID" value="NZ_CP110249.1"/>
</dbReference>
<dbReference type="PANTHER" id="PTHR11618">
    <property type="entry name" value="TRANSCRIPTION INITIATION FACTOR IIB-RELATED"/>
    <property type="match status" value="1"/>
</dbReference>
<evidence type="ECO:0000256" key="3">
    <source>
        <dbReference type="ARBA" id="ARBA00022737"/>
    </source>
</evidence>
<keyword evidence="4" id="KW-0805">Transcription regulation</keyword>
<dbReference type="SUPFAM" id="SSF47954">
    <property type="entry name" value="Cyclin-like"/>
    <property type="match status" value="1"/>
</dbReference>
<evidence type="ECO:0000313" key="7">
    <source>
        <dbReference type="EMBL" id="MFC7191932.1"/>
    </source>
</evidence>
<evidence type="ECO:0000256" key="5">
    <source>
        <dbReference type="ARBA" id="ARBA00023163"/>
    </source>
</evidence>
<keyword evidence="8" id="KW-1185">Reference proteome</keyword>
<comment type="caution">
    <text evidence="7">The sequence shown here is derived from an EMBL/GenBank/DDBJ whole genome shotgun (WGS) entry which is preliminary data.</text>
</comment>
<dbReference type="PRINTS" id="PR00685">
    <property type="entry name" value="TIFACTORIIB"/>
</dbReference>
<feature type="domain" description="Cyclin-like" evidence="6">
    <location>
        <begin position="8"/>
        <end position="89"/>
    </location>
</feature>
<name>A0ABD5YSP0_9EURY</name>
<proteinExistence type="inferred from homology"/>
<dbReference type="Proteomes" id="UP001596417">
    <property type="component" value="Unassembled WGS sequence"/>
</dbReference>
<dbReference type="PANTHER" id="PTHR11618:SF13">
    <property type="entry name" value="TRANSCRIPTION INITIATION FACTOR IIB"/>
    <property type="match status" value="1"/>
</dbReference>
<evidence type="ECO:0000256" key="2">
    <source>
        <dbReference type="ARBA" id="ARBA00013932"/>
    </source>
</evidence>
<dbReference type="InterPro" id="IPR013763">
    <property type="entry name" value="Cyclin-like_dom"/>
</dbReference>
<gene>
    <name evidence="7" type="ORF">ACFQL7_20490</name>
</gene>
<sequence>MEPSDPTAYLPRFASELDCSEDVHREAHDILETVSGTTYTSGKHPAGLAAAALYASACLTGEQLTQHEISNVADITRMTIRTHYRELIDQYGTDDRG</sequence>
<dbReference type="GeneID" id="76201723"/>
<dbReference type="PROSITE" id="PS00782">
    <property type="entry name" value="TFIIB"/>
    <property type="match status" value="1"/>
</dbReference>